<dbReference type="Gene3D" id="1.20.245.10">
    <property type="entry name" value="Lipoxygenase-1, Domain 5"/>
    <property type="match status" value="2"/>
</dbReference>
<dbReference type="VEuPathDB" id="FungiDB:MYCFIDRAFT_80246"/>
<gene>
    <name evidence="6" type="ORF">MYCFIDRAFT_80246</name>
</gene>
<dbReference type="PROSITE" id="PS51393">
    <property type="entry name" value="LIPOXYGENASE_3"/>
    <property type="match status" value="1"/>
</dbReference>
<dbReference type="eggNOG" id="ENOG502QQSP">
    <property type="taxonomic scope" value="Eukaryota"/>
</dbReference>
<feature type="domain" description="Lipoxygenase" evidence="5">
    <location>
        <begin position="399"/>
        <end position="735"/>
    </location>
</feature>
<dbReference type="GO" id="GO:0050584">
    <property type="term" value="F:linoleate 11-lipoxygenase activity"/>
    <property type="evidence" value="ECO:0007669"/>
    <property type="project" value="UniProtKB-ARBA"/>
</dbReference>
<protein>
    <recommendedName>
        <fullName evidence="1">Manganese lipoxygenase</fullName>
    </recommendedName>
</protein>
<evidence type="ECO:0000256" key="3">
    <source>
        <dbReference type="ARBA" id="ARBA00022964"/>
    </source>
</evidence>
<dbReference type="Pfam" id="PF00305">
    <property type="entry name" value="Lipoxygenase"/>
    <property type="match status" value="1"/>
</dbReference>
<keyword evidence="4" id="KW-0560">Oxidoreductase</keyword>
<proteinExistence type="predicted"/>
<reference evidence="6 7" key="1">
    <citation type="journal article" date="2012" name="PLoS Pathog.">
        <title>Diverse lifestyles and strategies of plant pathogenesis encoded in the genomes of eighteen Dothideomycetes fungi.</title>
        <authorList>
            <person name="Ohm R.A."/>
            <person name="Feau N."/>
            <person name="Henrissat B."/>
            <person name="Schoch C.L."/>
            <person name="Horwitz B.A."/>
            <person name="Barry K.W."/>
            <person name="Condon B.J."/>
            <person name="Copeland A.C."/>
            <person name="Dhillon B."/>
            <person name="Glaser F."/>
            <person name="Hesse C.N."/>
            <person name="Kosti I."/>
            <person name="LaButti K."/>
            <person name="Lindquist E.A."/>
            <person name="Lucas S."/>
            <person name="Salamov A.A."/>
            <person name="Bradshaw R.E."/>
            <person name="Ciuffetti L."/>
            <person name="Hamelin R.C."/>
            <person name="Kema G.H.J."/>
            <person name="Lawrence C."/>
            <person name="Scott J.A."/>
            <person name="Spatafora J.W."/>
            <person name="Turgeon B.G."/>
            <person name="de Wit P.J.G.M."/>
            <person name="Zhong S."/>
            <person name="Goodwin S.B."/>
            <person name="Grigoriev I.V."/>
        </authorList>
    </citation>
    <scope>NUCLEOTIDE SEQUENCE [LARGE SCALE GENOMIC DNA]</scope>
    <source>
        <strain evidence="6 7">CIRAD86</strain>
    </source>
</reference>
<organism evidence="6 7">
    <name type="scientific">Pseudocercospora fijiensis (strain CIRAD86)</name>
    <name type="common">Black leaf streak disease fungus</name>
    <name type="synonym">Mycosphaerella fijiensis</name>
    <dbReference type="NCBI Taxonomy" id="383855"/>
    <lineage>
        <taxon>Eukaryota</taxon>
        <taxon>Fungi</taxon>
        <taxon>Dikarya</taxon>
        <taxon>Ascomycota</taxon>
        <taxon>Pezizomycotina</taxon>
        <taxon>Dothideomycetes</taxon>
        <taxon>Dothideomycetidae</taxon>
        <taxon>Mycosphaerellales</taxon>
        <taxon>Mycosphaerellaceae</taxon>
        <taxon>Pseudocercospora</taxon>
    </lineage>
</organism>
<dbReference type="InterPro" id="IPR013819">
    <property type="entry name" value="LipOase_C"/>
</dbReference>
<evidence type="ECO:0000256" key="4">
    <source>
        <dbReference type="ARBA" id="ARBA00023002"/>
    </source>
</evidence>
<dbReference type="InterPro" id="IPR036226">
    <property type="entry name" value="LipOase_C_sf"/>
</dbReference>
<dbReference type="HOGENOM" id="CLU_009802_0_0_1"/>
<name>M3AZH4_PSEFD</name>
<dbReference type="GO" id="GO:0046872">
    <property type="term" value="F:metal ion binding"/>
    <property type="evidence" value="ECO:0007669"/>
    <property type="project" value="UniProtKB-KW"/>
</dbReference>
<evidence type="ECO:0000259" key="5">
    <source>
        <dbReference type="PROSITE" id="PS51393"/>
    </source>
</evidence>
<accession>M3AZH4</accession>
<dbReference type="OrthoDB" id="3637943at2759"/>
<dbReference type="PROSITE" id="PS00081">
    <property type="entry name" value="LIPOXYGENASE_2"/>
    <property type="match status" value="1"/>
</dbReference>
<dbReference type="EMBL" id="KB446558">
    <property type="protein sequence ID" value="EME82607.1"/>
    <property type="molecule type" value="Genomic_DNA"/>
</dbReference>
<dbReference type="KEGG" id="pfj:MYCFIDRAFT_80246"/>
<dbReference type="GO" id="GO:0034440">
    <property type="term" value="P:lipid oxidation"/>
    <property type="evidence" value="ECO:0007669"/>
    <property type="project" value="InterPro"/>
</dbReference>
<evidence type="ECO:0000313" key="7">
    <source>
        <dbReference type="Proteomes" id="UP000016932"/>
    </source>
</evidence>
<keyword evidence="2" id="KW-0479">Metal-binding</keyword>
<sequence length="737" mass="83376">MASDRTPVALTPGVIVKATDTSTQSNQQQWPSNVEDIPIPALDTGVFLAELANINKLPARPKYTDEERDAAHMNPESLLQKFQDYPISPIAEGTYRDTQLALTKISQQIDSSYASFMNTANFEPSIPRPWTIEQKRQAFSFTDPTSDGYPPHLNLAGNRAMSDMNPGEWQKSTMTRADLFSKMRLAQMTALLPQLIPKKFITTSIVAVAQERAKVALGDMGRPDQGRTLKDVEDYNRRQRARTGGFFDRNDIFNLPNMGDILDWYSDRRFAQQFLTGSNPTTIERASQKWIVHFIENATQSAADQRMKLKIQSLVLNDPESLYMQDYSDFREGAGFSPSQEMKCSYTEYYDAGLGKMSKESFRYGVAAVCLFHLQPDGQLQPLAIVCDWRGSAAKSVRHEITAHLVNTHFMEEATIVGAQRAFEDSHPVFQLLYPHWQKTLSVNAGSRASLCPNVICELIGMKLDQAKAFILTEYKKFDFVSSYAPNDLARRGFPVSRRHEARYRNYAYARCIYSMWFKIREFVEDVLKVHYGNDPHSADLAVLHDSAIKDWCDIMQTPSAPVGGGAEIRTFPTIVNFNMLVDAVTMCIHLASPQHTAVNYLQNYYQSFVPNKPACLYRPVPTTRAELDNYKEQDLVDALPMNHPREWLLTSHIPYLLSSKPGDKESLIMYAASKYHLYKDKPDAASKGIAQAAAKFYKALADSEDEFRKYGDATWDSSEIRYNVLSPSWNAVSIVV</sequence>
<evidence type="ECO:0000256" key="2">
    <source>
        <dbReference type="ARBA" id="ARBA00022723"/>
    </source>
</evidence>
<keyword evidence="3" id="KW-0223">Dioxygenase</keyword>
<dbReference type="Gene3D" id="3.10.450.60">
    <property type="match status" value="1"/>
</dbReference>
<dbReference type="InterPro" id="IPR020834">
    <property type="entry name" value="LipOase_CS"/>
</dbReference>
<dbReference type="Proteomes" id="UP000016932">
    <property type="component" value="Unassembled WGS sequence"/>
</dbReference>
<dbReference type="GeneID" id="19341685"/>
<evidence type="ECO:0000313" key="6">
    <source>
        <dbReference type="EMBL" id="EME82607.1"/>
    </source>
</evidence>
<dbReference type="SUPFAM" id="SSF48484">
    <property type="entry name" value="Lipoxigenase"/>
    <property type="match status" value="1"/>
</dbReference>
<dbReference type="PANTHER" id="PTHR11771">
    <property type="entry name" value="LIPOXYGENASE"/>
    <property type="match status" value="1"/>
</dbReference>
<dbReference type="GO" id="GO:0043651">
    <property type="term" value="P:linoleic acid metabolic process"/>
    <property type="evidence" value="ECO:0007669"/>
    <property type="project" value="UniProtKB-ARBA"/>
</dbReference>
<dbReference type="AlphaFoldDB" id="M3AZH4"/>
<dbReference type="RefSeq" id="XP_007925959.1">
    <property type="nucleotide sequence ID" value="XM_007927768.1"/>
</dbReference>
<keyword evidence="7" id="KW-1185">Reference proteome</keyword>
<evidence type="ECO:0000256" key="1">
    <source>
        <dbReference type="ARBA" id="ARBA00021175"/>
    </source>
</evidence>
<dbReference type="InterPro" id="IPR000907">
    <property type="entry name" value="LipOase"/>
</dbReference>